<feature type="transmembrane region" description="Helical" evidence="2">
    <location>
        <begin position="6"/>
        <end position="23"/>
    </location>
</feature>
<dbReference type="OrthoDB" id="5741393at2"/>
<accession>A0A5S9P0H4</accession>
<organism evidence="4 6">
    <name type="scientific">Zhongshania aliphaticivorans</name>
    <dbReference type="NCBI Taxonomy" id="1470434"/>
    <lineage>
        <taxon>Bacteria</taxon>
        <taxon>Pseudomonadati</taxon>
        <taxon>Pseudomonadota</taxon>
        <taxon>Gammaproteobacteria</taxon>
        <taxon>Cellvibrionales</taxon>
        <taxon>Spongiibacteraceae</taxon>
        <taxon>Zhongshania</taxon>
    </lineage>
</organism>
<evidence type="ECO:0000313" key="3">
    <source>
        <dbReference type="EMBL" id="CAA0089734.1"/>
    </source>
</evidence>
<evidence type="ECO:0000313" key="4">
    <source>
        <dbReference type="EMBL" id="CAA0096691.1"/>
    </source>
</evidence>
<keyword evidence="5" id="KW-1185">Reference proteome</keyword>
<gene>
    <name evidence="3" type="ORF">IHBHHGIJ_01847</name>
    <name evidence="4" type="ORF">KFEGEMFD_01449</name>
</gene>
<dbReference type="AlphaFoldDB" id="A0A5S9P0H4"/>
<feature type="compositionally biased region" description="Low complexity" evidence="1">
    <location>
        <begin position="107"/>
        <end position="121"/>
    </location>
</feature>
<sequence>MKSSVGMLLAVIVVVALFVFEYWQYKDEKAYRRALNTQLLHLTERINVIDERIQVAKNEMDTLQEKSIGGLIDSANDALIQGWSAMISSVEKELERAKEGLSAQNKAPLPSDPAASANSAPRDGASQH</sequence>
<feature type="region of interest" description="Disordered" evidence="1">
    <location>
        <begin position="97"/>
        <end position="128"/>
    </location>
</feature>
<evidence type="ECO:0000313" key="6">
    <source>
        <dbReference type="Proteomes" id="UP000439591"/>
    </source>
</evidence>
<name>A0A5S9P0H4_9GAMM</name>
<keyword evidence="2" id="KW-1133">Transmembrane helix</keyword>
<dbReference type="Proteomes" id="UP000435877">
    <property type="component" value="Unassembled WGS sequence"/>
</dbReference>
<dbReference type="RefSeq" id="WP_159268461.1">
    <property type="nucleotide sequence ID" value="NZ_CACSIK010000001.1"/>
</dbReference>
<protein>
    <submittedName>
        <fullName evidence="4">Uncharacterized protein</fullName>
    </submittedName>
</protein>
<dbReference type="Proteomes" id="UP000439591">
    <property type="component" value="Unassembled WGS sequence"/>
</dbReference>
<keyword evidence="2" id="KW-0472">Membrane</keyword>
<evidence type="ECO:0000256" key="1">
    <source>
        <dbReference type="SAM" id="MobiDB-lite"/>
    </source>
</evidence>
<evidence type="ECO:0000313" key="5">
    <source>
        <dbReference type="Proteomes" id="UP000435877"/>
    </source>
</evidence>
<reference evidence="5 6" key="1">
    <citation type="submission" date="2019-11" db="EMBL/GenBank/DDBJ databases">
        <authorList>
            <person name="Holert J."/>
        </authorList>
    </citation>
    <scope>NUCLEOTIDE SEQUENCE [LARGE SCALE GENOMIC DNA]</scope>
    <source>
        <strain evidence="4">BC3_2A</strain>
        <strain evidence="3">SB11_1A</strain>
    </source>
</reference>
<keyword evidence="2" id="KW-0812">Transmembrane</keyword>
<dbReference type="EMBL" id="CACSIK010000001">
    <property type="protein sequence ID" value="CAA0089734.1"/>
    <property type="molecule type" value="Genomic_DNA"/>
</dbReference>
<dbReference type="EMBL" id="CACSIM010000002">
    <property type="protein sequence ID" value="CAA0096691.1"/>
    <property type="molecule type" value="Genomic_DNA"/>
</dbReference>
<evidence type="ECO:0000256" key="2">
    <source>
        <dbReference type="SAM" id="Phobius"/>
    </source>
</evidence>
<proteinExistence type="predicted"/>